<dbReference type="PANTHER" id="PTHR22916">
    <property type="entry name" value="GLYCOSYLTRANSFERASE"/>
    <property type="match status" value="1"/>
</dbReference>
<dbReference type="PANTHER" id="PTHR22916:SF3">
    <property type="entry name" value="UDP-GLCNAC:BETAGAL BETA-1,3-N-ACETYLGLUCOSAMINYLTRANSFERASE-LIKE PROTEIN 1"/>
    <property type="match status" value="1"/>
</dbReference>
<protein>
    <submittedName>
        <fullName evidence="3">Glycosyltransferase</fullName>
    </submittedName>
</protein>
<proteinExistence type="predicted"/>
<dbReference type="Pfam" id="PF00535">
    <property type="entry name" value="Glycos_transf_2"/>
    <property type="match status" value="1"/>
</dbReference>
<dbReference type="EMBL" id="CP067018">
    <property type="protein sequence ID" value="QQN57013.1"/>
    <property type="molecule type" value="Genomic_DNA"/>
</dbReference>
<dbReference type="AlphaFoldDB" id="A0A7T7ZW62"/>
<dbReference type="RefSeq" id="WP_034866506.1">
    <property type="nucleotide sequence ID" value="NZ_CBCSDR010000007.1"/>
</dbReference>
<dbReference type="InterPro" id="IPR029044">
    <property type="entry name" value="Nucleotide-diphossugar_trans"/>
</dbReference>
<organism evidence="3 4">
    <name type="scientific">Elizabethkingia bruuniana</name>
    <dbReference type="NCBI Taxonomy" id="1756149"/>
    <lineage>
        <taxon>Bacteria</taxon>
        <taxon>Pseudomonadati</taxon>
        <taxon>Bacteroidota</taxon>
        <taxon>Flavobacteriia</taxon>
        <taxon>Flavobacteriales</taxon>
        <taxon>Weeksellaceae</taxon>
        <taxon>Elizabethkingia</taxon>
    </lineage>
</organism>
<keyword evidence="1" id="KW-1133">Transmembrane helix</keyword>
<name>A0A7T7ZW62_9FLAO</name>
<keyword evidence="1" id="KW-0472">Membrane</keyword>
<dbReference type="Proteomes" id="UP000595426">
    <property type="component" value="Chromosome"/>
</dbReference>
<keyword evidence="1" id="KW-0812">Transmembrane</keyword>
<dbReference type="InterPro" id="IPR001173">
    <property type="entry name" value="Glyco_trans_2-like"/>
</dbReference>
<evidence type="ECO:0000256" key="1">
    <source>
        <dbReference type="SAM" id="Phobius"/>
    </source>
</evidence>
<dbReference type="OrthoDB" id="396512at2"/>
<keyword evidence="3" id="KW-0808">Transferase</keyword>
<sequence>MNELPLVSIIVISYNQEAYIRENLDSIKSQSYANIELIVADDASEDNSRKIFEQWLTENNYVANRNFHSKNTGVVTILNECIEMATGEYIKIIAADDFLHENAIEKCISELENLGDDYGMIYTDAYTINEKSKIQADIMDCTALYNADSEKFYDLLVLRNRILALSVVMRTSVLVETGVYDDKFIVEDYCRWLKIAQLYKIAYIPEKLAFYRWHNSNVTILKADRIKKDDISLKIMFDRNGIARNVIRNYLIKERIQKNKIDTEILKSYNKYSYRNKVLAASLIQTGFIYIPLSFVYRKLNKLMK</sequence>
<feature type="domain" description="Glycosyltransferase 2-like" evidence="2">
    <location>
        <begin position="8"/>
        <end position="138"/>
    </location>
</feature>
<feature type="transmembrane region" description="Helical" evidence="1">
    <location>
        <begin position="278"/>
        <end position="297"/>
    </location>
</feature>
<evidence type="ECO:0000259" key="2">
    <source>
        <dbReference type="Pfam" id="PF00535"/>
    </source>
</evidence>
<dbReference type="GO" id="GO:0016758">
    <property type="term" value="F:hexosyltransferase activity"/>
    <property type="evidence" value="ECO:0007669"/>
    <property type="project" value="UniProtKB-ARBA"/>
</dbReference>
<evidence type="ECO:0000313" key="3">
    <source>
        <dbReference type="EMBL" id="QQN57013.1"/>
    </source>
</evidence>
<dbReference type="KEGG" id="egm:AYC65_00630"/>
<keyword evidence="4" id="KW-1185">Reference proteome</keyword>
<evidence type="ECO:0000313" key="4">
    <source>
        <dbReference type="Proteomes" id="UP000595426"/>
    </source>
</evidence>
<dbReference type="SUPFAM" id="SSF53448">
    <property type="entry name" value="Nucleotide-diphospho-sugar transferases"/>
    <property type="match status" value="1"/>
</dbReference>
<reference evidence="3 4" key="1">
    <citation type="submission" date="2020-12" db="EMBL/GenBank/DDBJ databases">
        <title>FDA dAtabase for Regulatory Grade micrObial Sequences (FDA-ARGOS): Supporting development and validation of Infectious Disease Dx tests.</title>
        <authorList>
            <person name="Kerrigan L."/>
            <person name="Long C."/>
            <person name="Tallon L."/>
            <person name="Sadzewicz L."/>
            <person name="Zhao X."/>
            <person name="Boylan J."/>
            <person name="Ott S."/>
            <person name="Bowen H."/>
            <person name="Vavikolanu K."/>
            <person name="Mehta A."/>
            <person name="Aluvathingal J."/>
            <person name="Nadendla S."/>
            <person name="Yan Y."/>
            <person name="Sichtig H."/>
        </authorList>
    </citation>
    <scope>NUCLEOTIDE SEQUENCE [LARGE SCALE GENOMIC DNA]</scope>
    <source>
        <strain evidence="3 4">FDAARGOS_1031</strain>
    </source>
</reference>
<gene>
    <name evidence="3" type="ORF">I6H88_11120</name>
</gene>
<dbReference type="Gene3D" id="3.90.550.10">
    <property type="entry name" value="Spore Coat Polysaccharide Biosynthesis Protein SpsA, Chain A"/>
    <property type="match status" value="1"/>
</dbReference>
<dbReference type="GeneID" id="93131385"/>
<accession>A0A7T7ZW62</accession>